<dbReference type="OrthoDB" id="18408at2759"/>
<dbReference type="InParanoid" id="A0A1V9XQP9"/>
<dbReference type="EMBL" id="MNPL01005854">
    <property type="protein sequence ID" value="OQR75753.1"/>
    <property type="molecule type" value="Genomic_DNA"/>
</dbReference>
<dbReference type="PANTHER" id="PTHR13636">
    <property type="entry name" value="TRANSMEMBRANE PROTEIN 258"/>
    <property type="match status" value="1"/>
</dbReference>
<sequence>MASAGYFALESMSKYASPVSPTVYPHLSLVLMTVGLFFTGWFFVYEVTSTKYTRQLYKELSIAVFAATFLGFGILFLLLLVGIWI</sequence>
<feature type="transmembrane region" description="Helical" evidence="6">
    <location>
        <begin position="60"/>
        <end position="84"/>
    </location>
</feature>
<organism evidence="7 8">
    <name type="scientific">Tropilaelaps mercedesae</name>
    <dbReference type="NCBI Taxonomy" id="418985"/>
    <lineage>
        <taxon>Eukaryota</taxon>
        <taxon>Metazoa</taxon>
        <taxon>Ecdysozoa</taxon>
        <taxon>Arthropoda</taxon>
        <taxon>Chelicerata</taxon>
        <taxon>Arachnida</taxon>
        <taxon>Acari</taxon>
        <taxon>Parasitiformes</taxon>
        <taxon>Mesostigmata</taxon>
        <taxon>Gamasina</taxon>
        <taxon>Dermanyssoidea</taxon>
        <taxon>Laelapidae</taxon>
        <taxon>Tropilaelaps</taxon>
    </lineage>
</organism>
<evidence type="ECO:0000256" key="1">
    <source>
        <dbReference type="ARBA" id="ARBA00004141"/>
    </source>
</evidence>
<evidence type="ECO:0000256" key="5">
    <source>
        <dbReference type="ARBA" id="ARBA00023136"/>
    </source>
</evidence>
<dbReference type="AlphaFoldDB" id="A0A1V9XQP9"/>
<comment type="similarity">
    <text evidence="2 6">Belongs to the OST5 family.</text>
</comment>
<gene>
    <name evidence="7" type="ORF">BIW11_03198</name>
</gene>
<dbReference type="GO" id="GO:0006487">
    <property type="term" value="P:protein N-linked glycosylation"/>
    <property type="evidence" value="ECO:0007669"/>
    <property type="project" value="UniProtKB-UniRule"/>
</dbReference>
<evidence type="ECO:0000256" key="4">
    <source>
        <dbReference type="ARBA" id="ARBA00022989"/>
    </source>
</evidence>
<evidence type="ECO:0000313" key="7">
    <source>
        <dbReference type="EMBL" id="OQR75753.1"/>
    </source>
</evidence>
<dbReference type="FunCoup" id="A0A1V9XQP9">
    <property type="interactions" value="408"/>
</dbReference>
<comment type="caution">
    <text evidence="7">The sequence shown here is derived from an EMBL/GenBank/DDBJ whole genome shotgun (WGS) entry which is preliminary data.</text>
</comment>
<comment type="subunit">
    <text evidence="6">Component of the oligosaccharyltransferase (OST) complex.</text>
</comment>
<comment type="function">
    <text evidence="6">Subunit of the oligosaccharyl transferase (OST) complex that catalyzes the initial transfer of a defined glycan (Glc(3)Man(9)GlcNAc(2) in eukaryotes) from the lipid carrier dolichol-pyrophosphate to an asparagine residue within an Asn-X-Ser/Thr consensus motif in nascent polypeptide chains, the first step in protein N-glycosylation. N-glycosylation occurs cotranslationally and the complex associates with the Sec61 complex at the channel-forming translocon complex that mediates protein translocation across the endoplasmic reticulum (ER). All subunits are required for a maximal enzyme activity.</text>
</comment>
<dbReference type="InterPro" id="IPR007915">
    <property type="entry name" value="TMEM258/Ost5"/>
</dbReference>
<evidence type="ECO:0000313" key="8">
    <source>
        <dbReference type="Proteomes" id="UP000192247"/>
    </source>
</evidence>
<protein>
    <recommendedName>
        <fullName evidence="6">Dolichyl-diphosphooligosaccharide-protein glycosyltransferase subunit TMEM258</fullName>
    </recommendedName>
    <alternativeName>
        <fullName evidence="6">Transmembrane protein 258</fullName>
    </alternativeName>
</protein>
<proteinExistence type="inferred from homology"/>
<keyword evidence="8" id="KW-1185">Reference proteome</keyword>
<evidence type="ECO:0000256" key="3">
    <source>
        <dbReference type="ARBA" id="ARBA00022692"/>
    </source>
</evidence>
<keyword evidence="4 6" id="KW-1133">Transmembrane helix</keyword>
<feature type="transmembrane region" description="Helical" evidence="6">
    <location>
        <begin position="27"/>
        <end position="48"/>
    </location>
</feature>
<dbReference type="Pfam" id="PF05251">
    <property type="entry name" value="Ost5"/>
    <property type="match status" value="1"/>
</dbReference>
<accession>A0A1V9XQP9</accession>
<keyword evidence="5 6" id="KW-0472">Membrane</keyword>
<name>A0A1V9XQP9_9ACAR</name>
<evidence type="ECO:0000256" key="2">
    <source>
        <dbReference type="ARBA" id="ARBA00009825"/>
    </source>
</evidence>
<reference evidence="7 8" key="1">
    <citation type="journal article" date="2017" name="Gigascience">
        <title>Draft genome of the honey bee ectoparasitic mite, Tropilaelaps mercedesae, is shaped by the parasitic life history.</title>
        <authorList>
            <person name="Dong X."/>
            <person name="Armstrong S.D."/>
            <person name="Xia D."/>
            <person name="Makepeace B.L."/>
            <person name="Darby A.C."/>
            <person name="Kadowaki T."/>
        </authorList>
    </citation>
    <scope>NUCLEOTIDE SEQUENCE [LARGE SCALE GENOMIC DNA]</scope>
    <source>
        <strain evidence="7">Wuxi-XJTLU</strain>
    </source>
</reference>
<comment type="subcellular location">
    <subcellularLocation>
        <location evidence="1 6">Membrane</location>
        <topology evidence="1 6">Multi-pass membrane protein</topology>
    </subcellularLocation>
</comment>
<dbReference type="Proteomes" id="UP000192247">
    <property type="component" value="Unassembled WGS sequence"/>
</dbReference>
<dbReference type="GO" id="GO:0008250">
    <property type="term" value="C:oligosaccharyltransferase complex"/>
    <property type="evidence" value="ECO:0007669"/>
    <property type="project" value="UniProtKB-UniRule"/>
</dbReference>
<keyword evidence="3 6" id="KW-0812">Transmembrane</keyword>
<dbReference type="STRING" id="418985.A0A1V9XQP9"/>
<evidence type="ECO:0000256" key="6">
    <source>
        <dbReference type="RuleBase" id="RU367008"/>
    </source>
</evidence>